<dbReference type="AlphaFoldDB" id="A0A6A5WQA9"/>
<dbReference type="Proteomes" id="UP000799779">
    <property type="component" value="Unassembled WGS sequence"/>
</dbReference>
<feature type="compositionally biased region" description="Basic and acidic residues" evidence="1">
    <location>
        <begin position="233"/>
        <end position="269"/>
    </location>
</feature>
<feature type="region of interest" description="Disordered" evidence="1">
    <location>
        <begin position="56"/>
        <end position="209"/>
    </location>
</feature>
<dbReference type="EMBL" id="ML977593">
    <property type="protein sequence ID" value="KAF1999776.1"/>
    <property type="molecule type" value="Genomic_DNA"/>
</dbReference>
<protein>
    <submittedName>
        <fullName evidence="2">Uncharacterized protein</fullName>
    </submittedName>
</protein>
<dbReference type="OrthoDB" id="3798250at2759"/>
<evidence type="ECO:0000313" key="3">
    <source>
        <dbReference type="Proteomes" id="UP000799779"/>
    </source>
</evidence>
<sequence>MSSVSVRIAINLQKLSYLGNSHIADSRYRTFKIRRNLLLATMPKFFEPPDLLRSLSSKSITVPQKPHKPPKDGKSTPPKPPTSRPELPRSKSNPSPIRPELPRAKSHPNPPSNGKTPTRPVVKAPARGFGNNYRVKRTPPGTPPNERETSIRDFAPGTAKRNSAHPPYQPNKQPIDTSQAAHTQPHRKRPVYSSHAVDPSIAHTKQNQQDILYTEEELLSRLNTIGEDDGEGMAEKVRTVDEMREREERAKREEERLRKEEREMEEWRMRHGRGGKGVERGKMTRGFSWRG</sequence>
<organism evidence="2 3">
    <name type="scientific">Amniculicola lignicola CBS 123094</name>
    <dbReference type="NCBI Taxonomy" id="1392246"/>
    <lineage>
        <taxon>Eukaryota</taxon>
        <taxon>Fungi</taxon>
        <taxon>Dikarya</taxon>
        <taxon>Ascomycota</taxon>
        <taxon>Pezizomycotina</taxon>
        <taxon>Dothideomycetes</taxon>
        <taxon>Pleosporomycetidae</taxon>
        <taxon>Pleosporales</taxon>
        <taxon>Amniculicolaceae</taxon>
        <taxon>Amniculicola</taxon>
    </lineage>
</organism>
<feature type="compositionally biased region" description="Polar residues" evidence="1">
    <location>
        <begin position="170"/>
        <end position="182"/>
    </location>
</feature>
<reference evidence="2" key="1">
    <citation type="journal article" date="2020" name="Stud. Mycol.">
        <title>101 Dothideomycetes genomes: a test case for predicting lifestyles and emergence of pathogens.</title>
        <authorList>
            <person name="Haridas S."/>
            <person name="Albert R."/>
            <person name="Binder M."/>
            <person name="Bloem J."/>
            <person name="Labutti K."/>
            <person name="Salamov A."/>
            <person name="Andreopoulos B."/>
            <person name="Baker S."/>
            <person name="Barry K."/>
            <person name="Bills G."/>
            <person name="Bluhm B."/>
            <person name="Cannon C."/>
            <person name="Castanera R."/>
            <person name="Culley D."/>
            <person name="Daum C."/>
            <person name="Ezra D."/>
            <person name="Gonzalez J."/>
            <person name="Henrissat B."/>
            <person name="Kuo A."/>
            <person name="Liang C."/>
            <person name="Lipzen A."/>
            <person name="Lutzoni F."/>
            <person name="Magnuson J."/>
            <person name="Mondo S."/>
            <person name="Nolan M."/>
            <person name="Ohm R."/>
            <person name="Pangilinan J."/>
            <person name="Park H.-J."/>
            <person name="Ramirez L."/>
            <person name="Alfaro M."/>
            <person name="Sun H."/>
            <person name="Tritt A."/>
            <person name="Yoshinaga Y."/>
            <person name="Zwiers L.-H."/>
            <person name="Turgeon B."/>
            <person name="Goodwin S."/>
            <person name="Spatafora J."/>
            <person name="Crous P."/>
            <person name="Grigoriev I."/>
        </authorList>
    </citation>
    <scope>NUCLEOTIDE SEQUENCE</scope>
    <source>
        <strain evidence="2">CBS 123094</strain>
    </source>
</reference>
<feature type="region of interest" description="Disordered" evidence="1">
    <location>
        <begin position="223"/>
        <end position="291"/>
    </location>
</feature>
<proteinExistence type="predicted"/>
<accession>A0A6A5WQA9</accession>
<gene>
    <name evidence="2" type="ORF">P154DRAFT_213576</name>
</gene>
<keyword evidence="3" id="KW-1185">Reference proteome</keyword>
<evidence type="ECO:0000313" key="2">
    <source>
        <dbReference type="EMBL" id="KAF1999776.1"/>
    </source>
</evidence>
<evidence type="ECO:0000256" key="1">
    <source>
        <dbReference type="SAM" id="MobiDB-lite"/>
    </source>
</evidence>
<name>A0A6A5WQA9_9PLEO</name>